<comment type="subunit">
    <text evidence="4">Homotrimer.</text>
</comment>
<dbReference type="PANTHER" id="PTHR11709">
    <property type="entry name" value="MULTI-COPPER OXIDASE"/>
    <property type="match status" value="1"/>
</dbReference>
<proteinExistence type="inferred from homology"/>
<comment type="cofactor">
    <cofactor evidence="2">
        <name>Cu(2+)</name>
        <dbReference type="ChEBI" id="CHEBI:29036"/>
    </cofactor>
</comment>
<keyword evidence="8" id="KW-0677">Repeat</keyword>
<dbReference type="Pfam" id="PF00127">
    <property type="entry name" value="Copper-bind"/>
    <property type="match status" value="1"/>
</dbReference>
<dbReference type="PRINTS" id="PR00695">
    <property type="entry name" value="CUNO2RDTASE"/>
</dbReference>
<organism evidence="15 16">
    <name type="scientific">Deinococcus navajonensis</name>
    <dbReference type="NCBI Taxonomy" id="309884"/>
    <lineage>
        <taxon>Bacteria</taxon>
        <taxon>Thermotogati</taxon>
        <taxon>Deinococcota</taxon>
        <taxon>Deinococci</taxon>
        <taxon>Deinococcales</taxon>
        <taxon>Deinococcaceae</taxon>
        <taxon>Deinococcus</taxon>
    </lineage>
</organism>
<evidence type="ECO:0000256" key="6">
    <source>
        <dbReference type="ARBA" id="ARBA00017290"/>
    </source>
</evidence>
<keyword evidence="7" id="KW-0479">Metal-binding</keyword>
<sequence length="494" mass="52442">MESHRITTLDRAILSSRNAVLSCTFLVTGLLLGATVLDRPNTGRGLSSLQAAAPVSLISTTAQARTTPAPTQGKVVSYTLETVMEGGRMGFKAPDGTLNPVLKAQPGDTLKIKLVNADGIRHDIAFPELKQDSADVETKGSSVELSFVVGQAGTFTYICTLPGHQAAGMAGQLIVGAGAAASTPQAPSIARNPTNLPGPLARRAPRHLSYEFTTIEKVGRLADGTTYNYWTFDGQVPGPFVRVRVGDTVDVKLRNPKNSTAPHSIDFHAVTGPGGGAAATQTPPGGESGFTFKALNPGLYVYHCATPMVAQHISSGMYGLILVEPEQGLPRVDREFYVMQGELYTQASISQKGDAGFDVDKLVHENPEYFVFNGSTDALSKEFPMNAKVGETVRVFFGVGGPNYASNFHVIGEIFDRVYPEASLANAPLKDVQTTLVPAGGATMAEFKLQVPGNYPFVDHALSRMELGLKGMLHVEGPEDHAIFSGQVQSGMGH</sequence>
<dbReference type="CDD" id="cd04208">
    <property type="entry name" value="CuRO_2_CuNIR"/>
    <property type="match status" value="1"/>
</dbReference>
<keyword evidence="16" id="KW-1185">Reference proteome</keyword>
<reference evidence="16" key="1">
    <citation type="journal article" date="2019" name="Int. J. Syst. Evol. Microbiol.">
        <title>The Global Catalogue of Microorganisms (GCM) 10K type strain sequencing project: providing services to taxonomists for standard genome sequencing and annotation.</title>
        <authorList>
            <consortium name="The Broad Institute Genomics Platform"/>
            <consortium name="The Broad Institute Genome Sequencing Center for Infectious Disease"/>
            <person name="Wu L."/>
            <person name="Ma J."/>
        </authorList>
    </citation>
    <scope>NUCLEOTIDE SEQUENCE [LARGE SCALE GENOMIC DNA]</scope>
    <source>
        <strain evidence="16">CCUG 56029</strain>
    </source>
</reference>
<evidence type="ECO:0000313" key="16">
    <source>
        <dbReference type="Proteomes" id="UP001595998"/>
    </source>
</evidence>
<keyword evidence="12" id="KW-0812">Transmembrane</keyword>
<feature type="domain" description="Blue (type 1) copper" evidence="13">
    <location>
        <begin position="118"/>
        <end position="175"/>
    </location>
</feature>
<dbReference type="RefSeq" id="WP_380039497.1">
    <property type="nucleotide sequence ID" value="NZ_JBHSEH010000010.1"/>
</dbReference>
<dbReference type="CDD" id="cd11020">
    <property type="entry name" value="CuRO_1_CuNIR"/>
    <property type="match status" value="1"/>
</dbReference>
<comment type="catalytic activity">
    <reaction evidence="11">
        <text>nitric oxide + Fe(III)-[cytochrome c] + H2O = Fe(II)-[cytochrome c] + nitrite + 2 H(+)</text>
        <dbReference type="Rhea" id="RHEA:15233"/>
        <dbReference type="Rhea" id="RHEA-COMP:10350"/>
        <dbReference type="Rhea" id="RHEA-COMP:14399"/>
        <dbReference type="ChEBI" id="CHEBI:15377"/>
        <dbReference type="ChEBI" id="CHEBI:15378"/>
        <dbReference type="ChEBI" id="CHEBI:16301"/>
        <dbReference type="ChEBI" id="CHEBI:16480"/>
        <dbReference type="ChEBI" id="CHEBI:29033"/>
        <dbReference type="ChEBI" id="CHEBI:29034"/>
        <dbReference type="EC" id="1.7.2.1"/>
    </reaction>
</comment>
<evidence type="ECO:0000256" key="4">
    <source>
        <dbReference type="ARBA" id="ARBA00011233"/>
    </source>
</evidence>
<evidence type="ECO:0000256" key="8">
    <source>
        <dbReference type="ARBA" id="ARBA00022737"/>
    </source>
</evidence>
<dbReference type="InterPro" id="IPR011707">
    <property type="entry name" value="Cu-oxidase-like_N"/>
</dbReference>
<dbReference type="Gene3D" id="2.60.40.420">
    <property type="entry name" value="Cupredoxins - blue copper proteins"/>
    <property type="match status" value="3"/>
</dbReference>
<dbReference type="CDD" id="cd00920">
    <property type="entry name" value="Cupredoxin"/>
    <property type="match status" value="1"/>
</dbReference>
<keyword evidence="12" id="KW-0472">Membrane</keyword>
<evidence type="ECO:0000256" key="2">
    <source>
        <dbReference type="ARBA" id="ARBA00001973"/>
    </source>
</evidence>
<evidence type="ECO:0000313" key="15">
    <source>
        <dbReference type="EMBL" id="MFC4426726.1"/>
    </source>
</evidence>
<dbReference type="EMBL" id="JBHSEH010000010">
    <property type="protein sequence ID" value="MFC4426726.1"/>
    <property type="molecule type" value="Genomic_DNA"/>
</dbReference>
<dbReference type="PROSITE" id="PS00079">
    <property type="entry name" value="MULTICOPPER_OXIDASE1"/>
    <property type="match status" value="1"/>
</dbReference>
<evidence type="ECO:0000259" key="13">
    <source>
        <dbReference type="Pfam" id="PF00127"/>
    </source>
</evidence>
<keyword evidence="10" id="KW-0186">Copper</keyword>
<evidence type="ECO:0000256" key="11">
    <source>
        <dbReference type="ARBA" id="ARBA00049340"/>
    </source>
</evidence>
<accession>A0ABV8XPA3</accession>
<dbReference type="Proteomes" id="UP001595998">
    <property type="component" value="Unassembled WGS sequence"/>
</dbReference>
<feature type="domain" description="Plastocyanin-like" evidence="14">
    <location>
        <begin position="222"/>
        <end position="327"/>
    </location>
</feature>
<dbReference type="Pfam" id="PF07732">
    <property type="entry name" value="Cu-oxidase_3"/>
    <property type="match status" value="1"/>
</dbReference>
<evidence type="ECO:0000256" key="1">
    <source>
        <dbReference type="ARBA" id="ARBA00001960"/>
    </source>
</evidence>
<dbReference type="InterPro" id="IPR045087">
    <property type="entry name" value="Cu-oxidase_fam"/>
</dbReference>
<comment type="cofactor">
    <cofactor evidence="1">
        <name>Cu(+)</name>
        <dbReference type="ChEBI" id="CHEBI:49552"/>
    </cofactor>
</comment>
<dbReference type="NCBIfam" id="TIGR02376">
    <property type="entry name" value="Cu_nitrite_red"/>
    <property type="match status" value="1"/>
</dbReference>
<dbReference type="InterPro" id="IPR000923">
    <property type="entry name" value="BlueCu_1"/>
</dbReference>
<feature type="transmembrane region" description="Helical" evidence="12">
    <location>
        <begin position="20"/>
        <end position="37"/>
    </location>
</feature>
<gene>
    <name evidence="15" type="primary">nirK</name>
    <name evidence="15" type="ORF">ACFOZ9_10910</name>
</gene>
<evidence type="ECO:0000256" key="9">
    <source>
        <dbReference type="ARBA" id="ARBA00023002"/>
    </source>
</evidence>
<dbReference type="InterPro" id="IPR008972">
    <property type="entry name" value="Cupredoxin"/>
</dbReference>
<keyword evidence="12" id="KW-1133">Transmembrane helix</keyword>
<dbReference type="InterPro" id="IPR001287">
    <property type="entry name" value="NO2-reductase_Cu"/>
</dbReference>
<dbReference type="InterPro" id="IPR033138">
    <property type="entry name" value="Cu_oxidase_CS"/>
</dbReference>
<name>A0ABV8XPA3_9DEIO</name>
<evidence type="ECO:0000259" key="14">
    <source>
        <dbReference type="Pfam" id="PF07732"/>
    </source>
</evidence>
<keyword evidence="9 15" id="KW-0560">Oxidoreductase</keyword>
<evidence type="ECO:0000256" key="3">
    <source>
        <dbReference type="ARBA" id="ARBA00010609"/>
    </source>
</evidence>
<comment type="caution">
    <text evidence="15">The sequence shown here is derived from an EMBL/GenBank/DDBJ whole genome shotgun (WGS) entry which is preliminary data.</text>
</comment>
<dbReference type="PANTHER" id="PTHR11709:SF394">
    <property type="entry name" value="FI03373P-RELATED"/>
    <property type="match status" value="1"/>
</dbReference>
<dbReference type="GO" id="GO:0050421">
    <property type="term" value="F:nitrite reductase (NO-forming) activity"/>
    <property type="evidence" value="ECO:0007669"/>
    <property type="project" value="UniProtKB-EC"/>
</dbReference>
<evidence type="ECO:0000256" key="7">
    <source>
        <dbReference type="ARBA" id="ARBA00022723"/>
    </source>
</evidence>
<dbReference type="EC" id="1.7.2.1" evidence="5"/>
<evidence type="ECO:0000256" key="10">
    <source>
        <dbReference type="ARBA" id="ARBA00023008"/>
    </source>
</evidence>
<evidence type="ECO:0000256" key="12">
    <source>
        <dbReference type="SAM" id="Phobius"/>
    </source>
</evidence>
<comment type="similarity">
    <text evidence="3">Belongs to the multicopper oxidase family.</text>
</comment>
<protein>
    <recommendedName>
        <fullName evidence="6">Copper-containing nitrite reductase</fullName>
        <ecNumber evidence="5">1.7.2.1</ecNumber>
    </recommendedName>
</protein>
<dbReference type="SUPFAM" id="SSF49503">
    <property type="entry name" value="Cupredoxins"/>
    <property type="match status" value="3"/>
</dbReference>
<evidence type="ECO:0000256" key="5">
    <source>
        <dbReference type="ARBA" id="ARBA00011882"/>
    </source>
</evidence>